<dbReference type="PANTHER" id="PTHR43712:SF2">
    <property type="entry name" value="O-METHYLTRANSFERASE CICE"/>
    <property type="match status" value="1"/>
</dbReference>
<evidence type="ECO:0000256" key="1">
    <source>
        <dbReference type="ARBA" id="ARBA00022603"/>
    </source>
</evidence>
<proteinExistence type="predicted"/>
<keyword evidence="1" id="KW-0489">Methyltransferase</keyword>
<gene>
    <name evidence="6" type="ORF">LVJ94_30465</name>
</gene>
<dbReference type="SUPFAM" id="SSF46785">
    <property type="entry name" value="Winged helix' DNA-binding domain"/>
    <property type="match status" value="1"/>
</dbReference>
<reference evidence="6" key="1">
    <citation type="submission" date="2021-12" db="EMBL/GenBank/DDBJ databases">
        <title>Discovery of the Pendulisporaceae a myxobacterial family with distinct sporulation behavior and unique specialized metabolism.</title>
        <authorList>
            <person name="Garcia R."/>
            <person name="Popoff A."/>
            <person name="Bader C.D."/>
            <person name="Loehr J."/>
            <person name="Walesch S."/>
            <person name="Walt C."/>
            <person name="Boldt J."/>
            <person name="Bunk B."/>
            <person name="Haeckl F.J.F.P.J."/>
            <person name="Gunesch A.P."/>
            <person name="Birkelbach J."/>
            <person name="Nuebel U."/>
            <person name="Pietschmann T."/>
            <person name="Bach T."/>
            <person name="Mueller R."/>
        </authorList>
    </citation>
    <scope>NUCLEOTIDE SEQUENCE</scope>
    <source>
        <strain evidence="6">MSr11367</strain>
    </source>
</reference>
<evidence type="ECO:0000313" key="6">
    <source>
        <dbReference type="EMBL" id="WXB01232.1"/>
    </source>
</evidence>
<feature type="domain" description="O-methyltransferase dimerisation" evidence="5">
    <location>
        <begin position="15"/>
        <end position="89"/>
    </location>
</feature>
<dbReference type="CDD" id="cd02440">
    <property type="entry name" value="AdoMet_MTases"/>
    <property type="match status" value="1"/>
</dbReference>
<accession>A0ABZ2KRS5</accession>
<dbReference type="EMBL" id="CP089983">
    <property type="protein sequence ID" value="WXB01232.1"/>
    <property type="molecule type" value="Genomic_DNA"/>
</dbReference>
<dbReference type="Pfam" id="PF00891">
    <property type="entry name" value="Methyltransf_2"/>
    <property type="match status" value="1"/>
</dbReference>
<dbReference type="InterPro" id="IPR036390">
    <property type="entry name" value="WH_DNA-bd_sf"/>
</dbReference>
<dbReference type="Proteomes" id="UP001374803">
    <property type="component" value="Chromosome"/>
</dbReference>
<dbReference type="InterPro" id="IPR016461">
    <property type="entry name" value="COMT-like"/>
</dbReference>
<evidence type="ECO:0000256" key="2">
    <source>
        <dbReference type="ARBA" id="ARBA00022679"/>
    </source>
</evidence>
<protein>
    <submittedName>
        <fullName evidence="6">Acetylserotonin O-methyltransferase</fullName>
    </submittedName>
</protein>
<sequence>MPRDSATSPADELARLVNGFGISQAISVAARLGLADLMANGPVTVQDLASKIGANPRALHRLLRALAGVGVFAEMEAGSFVLTPMAERLRSDVPGSFRAFALLPSEPSFWGPWGELLYSVKTGKTAFSKVYGMDVWEWREKNPEAGQVFNDAMTSLSDAQSAAIVDAYDFSTFEHVIDVGGGHGALVRALAKAHPQLRGTVFDLAFVTERTNAAFEAEGLAERCRAESGDMFKNVPSGGDAYLFKYIMHDWEDDQALDILRTCRQAIGTASARLLVFEQVIPPGNVPHPSKLLDLQMLISAGGRERTEAEFASLLNAGGFRLVRIVPTASSISVIEGVPIPV</sequence>
<dbReference type="RefSeq" id="WP_394830842.1">
    <property type="nucleotide sequence ID" value="NZ_CP089929.1"/>
</dbReference>
<dbReference type="PANTHER" id="PTHR43712">
    <property type="entry name" value="PUTATIVE (AFU_ORTHOLOGUE AFUA_4G14580)-RELATED"/>
    <property type="match status" value="1"/>
</dbReference>
<dbReference type="Pfam" id="PF08100">
    <property type="entry name" value="Dimerisation"/>
    <property type="match status" value="1"/>
</dbReference>
<dbReference type="Gene3D" id="1.10.10.10">
    <property type="entry name" value="Winged helix-like DNA-binding domain superfamily/Winged helix DNA-binding domain"/>
    <property type="match status" value="1"/>
</dbReference>
<evidence type="ECO:0000259" key="5">
    <source>
        <dbReference type="Pfam" id="PF08100"/>
    </source>
</evidence>
<dbReference type="PIRSF" id="PIRSF005739">
    <property type="entry name" value="O-mtase"/>
    <property type="match status" value="1"/>
</dbReference>
<keyword evidence="3" id="KW-0949">S-adenosyl-L-methionine</keyword>
<evidence type="ECO:0000256" key="3">
    <source>
        <dbReference type="ARBA" id="ARBA00022691"/>
    </source>
</evidence>
<dbReference type="SUPFAM" id="SSF53335">
    <property type="entry name" value="S-adenosyl-L-methionine-dependent methyltransferases"/>
    <property type="match status" value="1"/>
</dbReference>
<dbReference type="InterPro" id="IPR029063">
    <property type="entry name" value="SAM-dependent_MTases_sf"/>
</dbReference>
<dbReference type="Gene3D" id="3.40.50.150">
    <property type="entry name" value="Vaccinia Virus protein VP39"/>
    <property type="match status" value="1"/>
</dbReference>
<organism evidence="6 7">
    <name type="scientific">Pendulispora rubella</name>
    <dbReference type="NCBI Taxonomy" id="2741070"/>
    <lineage>
        <taxon>Bacteria</taxon>
        <taxon>Pseudomonadati</taxon>
        <taxon>Myxococcota</taxon>
        <taxon>Myxococcia</taxon>
        <taxon>Myxococcales</taxon>
        <taxon>Sorangiineae</taxon>
        <taxon>Pendulisporaceae</taxon>
        <taxon>Pendulispora</taxon>
    </lineage>
</organism>
<dbReference type="PROSITE" id="PS51683">
    <property type="entry name" value="SAM_OMT_II"/>
    <property type="match status" value="1"/>
</dbReference>
<evidence type="ECO:0000259" key="4">
    <source>
        <dbReference type="Pfam" id="PF00891"/>
    </source>
</evidence>
<name>A0ABZ2KRS5_9BACT</name>
<evidence type="ECO:0000313" key="7">
    <source>
        <dbReference type="Proteomes" id="UP001374803"/>
    </source>
</evidence>
<dbReference type="InterPro" id="IPR012967">
    <property type="entry name" value="COMT_dimerisation"/>
</dbReference>
<feature type="domain" description="O-methyltransferase C-terminal" evidence="4">
    <location>
        <begin position="113"/>
        <end position="321"/>
    </location>
</feature>
<dbReference type="InterPro" id="IPR036388">
    <property type="entry name" value="WH-like_DNA-bd_sf"/>
</dbReference>
<keyword evidence="7" id="KW-1185">Reference proteome</keyword>
<dbReference type="InterPro" id="IPR001077">
    <property type="entry name" value="COMT_C"/>
</dbReference>
<keyword evidence="2" id="KW-0808">Transferase</keyword>
<dbReference type="Gene3D" id="1.10.287.1350">
    <property type="match status" value="1"/>
</dbReference>